<dbReference type="SMART" id="SM00252">
    <property type="entry name" value="SH2"/>
    <property type="match status" value="2"/>
</dbReference>
<dbReference type="EMBL" id="GDHF01007680">
    <property type="protein sequence ID" value="JAI44634.1"/>
    <property type="molecule type" value="Transcribed_RNA"/>
</dbReference>
<keyword evidence="6" id="KW-0808">Transferase</keyword>
<dbReference type="GO" id="GO:0046854">
    <property type="term" value="P:phosphatidylinositol phosphate biosynthetic process"/>
    <property type="evidence" value="ECO:0007669"/>
    <property type="project" value="TreeGrafter"/>
</dbReference>
<feature type="region of interest" description="Disordered" evidence="4">
    <location>
        <begin position="478"/>
        <end position="521"/>
    </location>
</feature>
<reference evidence="6" key="1">
    <citation type="submission" date="2015-06" db="EMBL/GenBank/DDBJ databases">
        <authorList>
            <person name="Hoefler B.C."/>
            <person name="Straight P.D."/>
        </authorList>
    </citation>
    <scope>NUCLEOTIDE SEQUENCE</scope>
</reference>
<evidence type="ECO:0000313" key="6">
    <source>
        <dbReference type="EMBL" id="JAI44634.1"/>
    </source>
</evidence>
<dbReference type="Pfam" id="PF16454">
    <property type="entry name" value="PI3K_P85_iSH2"/>
    <property type="match status" value="1"/>
</dbReference>
<feature type="domain" description="SH2" evidence="5">
    <location>
        <begin position="35"/>
        <end position="128"/>
    </location>
</feature>
<dbReference type="Gene3D" id="3.30.505.10">
    <property type="entry name" value="SH2 domain"/>
    <property type="match status" value="2"/>
</dbReference>
<dbReference type="InterPro" id="IPR032498">
    <property type="entry name" value="PI3K_P85_iSH2"/>
</dbReference>
<feature type="region of interest" description="Disordered" evidence="4">
    <location>
        <begin position="1"/>
        <end position="24"/>
    </location>
</feature>
<dbReference type="SUPFAM" id="SSF55550">
    <property type="entry name" value="SH2 domain"/>
    <property type="match status" value="2"/>
</dbReference>
<dbReference type="FunFam" id="3.30.505.10:FF:000100">
    <property type="entry name" value="phosphatidylinositol 3-kinase regulatory subunit gamma"/>
    <property type="match status" value="1"/>
</dbReference>
<dbReference type="GO" id="GO:0016301">
    <property type="term" value="F:kinase activity"/>
    <property type="evidence" value="ECO:0007669"/>
    <property type="project" value="UniProtKB-KW"/>
</dbReference>
<dbReference type="GO" id="GO:0005942">
    <property type="term" value="C:phosphatidylinositol 3-kinase complex"/>
    <property type="evidence" value="ECO:0007669"/>
    <property type="project" value="TreeGrafter"/>
</dbReference>
<organism evidence="6">
    <name type="scientific">Bactrocera latifrons</name>
    <name type="common">Malaysian fruit fly</name>
    <name type="synonym">Chaetodacus latifrons</name>
    <dbReference type="NCBI Taxonomy" id="174628"/>
    <lineage>
        <taxon>Eukaryota</taxon>
        <taxon>Metazoa</taxon>
        <taxon>Ecdysozoa</taxon>
        <taxon>Arthropoda</taxon>
        <taxon>Hexapoda</taxon>
        <taxon>Insecta</taxon>
        <taxon>Pterygota</taxon>
        <taxon>Neoptera</taxon>
        <taxon>Endopterygota</taxon>
        <taxon>Diptera</taxon>
        <taxon>Brachycera</taxon>
        <taxon>Muscomorpha</taxon>
        <taxon>Tephritoidea</taxon>
        <taxon>Tephritidae</taxon>
        <taxon>Bactrocera</taxon>
        <taxon>Bactrocera</taxon>
    </lineage>
</organism>
<evidence type="ECO:0000256" key="2">
    <source>
        <dbReference type="PROSITE-ProRule" id="PRU00191"/>
    </source>
</evidence>
<accession>A0A0K8W0M1</accession>
<dbReference type="Gene3D" id="1.10.287.1490">
    <property type="match status" value="1"/>
</dbReference>
<feature type="compositionally biased region" description="Low complexity" evidence="4">
    <location>
        <begin position="498"/>
        <end position="521"/>
    </location>
</feature>
<evidence type="ECO:0000256" key="3">
    <source>
        <dbReference type="SAM" id="Coils"/>
    </source>
</evidence>
<dbReference type="PROSITE" id="PS50001">
    <property type="entry name" value="SH2"/>
    <property type="match status" value="2"/>
</dbReference>
<gene>
    <name evidence="6" type="primary">PIK3R3</name>
    <name evidence="6" type="ORF">c0_g1_i1</name>
</gene>
<dbReference type="GO" id="GO:0008286">
    <property type="term" value="P:insulin receptor signaling pathway"/>
    <property type="evidence" value="ECO:0007669"/>
    <property type="project" value="TreeGrafter"/>
</dbReference>
<dbReference type="Pfam" id="PF00017">
    <property type="entry name" value="SH2"/>
    <property type="match status" value="2"/>
</dbReference>
<dbReference type="AlphaFoldDB" id="A0A0K8W0M1"/>
<name>A0A0K8W0M1_BACLA</name>
<keyword evidence="3" id="KW-0175">Coiled coil</keyword>
<dbReference type="CTD" id="33203"/>
<evidence type="ECO:0000256" key="4">
    <source>
        <dbReference type="SAM" id="MobiDB-lite"/>
    </source>
</evidence>
<dbReference type="InterPro" id="IPR000980">
    <property type="entry name" value="SH2"/>
</dbReference>
<dbReference type="GeneID" id="108965815"/>
<keyword evidence="1 2" id="KW-0727">SH2 domain</keyword>
<evidence type="ECO:0000256" key="1">
    <source>
        <dbReference type="ARBA" id="ARBA00022999"/>
    </source>
</evidence>
<protein>
    <submittedName>
        <fullName evidence="6">Phosphatidylinositol 3-kinase regulatory subunit gamma</fullName>
    </submittedName>
</protein>
<sequence>MFPSPLHYSTMRPQAPGAGQQQYDHNAEELSKAEWYWGGISREEVKNILSGEPDGSFLVRDALNKNGEYTLTLIKDGTEKLIKICHLNGKYGFTDCKFNSVVELINYYRVNSLKLYNKMLDITLSNPIVKPAEEDDHSDLRFLADKFLGLHHTLNKQQHLLDQKMKVFKNVEAELNEKKQDQEVFLKAEKMFKNQIKLLESYICTAIQPQVGTAGIITNANGGASGGNNNYAARQQDQEKLQANATLLKIKLQSLCAEMGKLNRYVEDKKEEYKRLERQINAAKPELQELSLEKERTTERLMEAGIKEEDIVLLAEMGFDAWQRRYESRTNLPHNNDSLWFLRDCLRQEAEELLKGAPTGTFLIRARSAGHYALSIVCKNVVNHCIIYETESGFGFAAPYNIYDSLKKLVEHYASNSLEEHNDTLTTTLRIPVKYWHANKDSLMKQLEEELELEQLQIEEQQQQQQIAQVQQQPLHQLSTSAIPIPSNDTLDVPTPPSSLNSLSSSYPGGSGSANPNLPQP</sequence>
<feature type="compositionally biased region" description="Polar residues" evidence="4">
    <location>
        <begin position="479"/>
        <end position="490"/>
    </location>
</feature>
<keyword evidence="6" id="KW-0418">Kinase</keyword>
<feature type="coiled-coil region" evidence="3">
    <location>
        <begin position="437"/>
        <end position="473"/>
    </location>
</feature>
<dbReference type="OrthoDB" id="3175255at2759"/>
<dbReference type="PRINTS" id="PR00401">
    <property type="entry name" value="SH2DOMAIN"/>
</dbReference>
<dbReference type="PRINTS" id="PR00678">
    <property type="entry name" value="PI3KINASEP85"/>
</dbReference>
<evidence type="ECO:0000259" key="5">
    <source>
        <dbReference type="PROSITE" id="PS50001"/>
    </source>
</evidence>
<dbReference type="GO" id="GO:0046935">
    <property type="term" value="F:1-phosphatidylinositol-3-kinase regulator activity"/>
    <property type="evidence" value="ECO:0007669"/>
    <property type="project" value="TreeGrafter"/>
</dbReference>
<feature type="domain" description="SH2" evidence="5">
    <location>
        <begin position="340"/>
        <end position="433"/>
    </location>
</feature>
<dbReference type="PANTHER" id="PTHR10155:SF10">
    <property type="entry name" value="PI3K21B, ISOFORM B"/>
    <property type="match status" value="1"/>
</dbReference>
<feature type="coiled-coil region" evidence="3">
    <location>
        <begin position="259"/>
        <end position="307"/>
    </location>
</feature>
<dbReference type="InterPro" id="IPR036860">
    <property type="entry name" value="SH2_dom_sf"/>
</dbReference>
<dbReference type="FunFam" id="3.30.505.10:FF:000080">
    <property type="entry name" value="Pi3K21B, isoform C"/>
    <property type="match status" value="1"/>
</dbReference>
<proteinExistence type="predicted"/>
<dbReference type="PANTHER" id="PTHR10155">
    <property type="entry name" value="PHOSPHATIDYLINOSITOL 3-KINASE REGULATORY SUBUNIT"/>
    <property type="match status" value="1"/>
</dbReference>